<evidence type="ECO:0000259" key="6">
    <source>
        <dbReference type="Pfam" id="PF08281"/>
    </source>
</evidence>
<dbReference type="PANTHER" id="PTHR43133:SF63">
    <property type="entry name" value="RNA POLYMERASE SIGMA FACTOR FECI-RELATED"/>
    <property type="match status" value="1"/>
</dbReference>
<reference evidence="7 8" key="1">
    <citation type="submission" date="2022-11" db="EMBL/GenBank/DDBJ databases">
        <title>Biodiversity and phylogenetic relationships of bacteria.</title>
        <authorList>
            <person name="Machado R.A.R."/>
            <person name="Bhat A."/>
            <person name="Loulou A."/>
            <person name="Kallel S."/>
        </authorList>
    </citation>
    <scope>NUCLEOTIDE SEQUENCE [LARGE SCALE GENOMIC DNA]</scope>
    <source>
        <strain evidence="7 8">DSM 13975</strain>
    </source>
</reference>
<comment type="similarity">
    <text evidence="1">Belongs to the sigma-70 factor family. ECF subfamily.</text>
</comment>
<sequence length="174" mass="19766">MSPTSSPSDFASSDEFVSLYREHHGWLVQMLRRRLSGNTDHAVDLAHDTFERVIRSQSTAVFTEPRGFLTTVAKRLLIDQWRKQAIEQAYLETLAARSVDVEPSPETHALVVEALDSVCRMMEQLPARVRKVFVLVQVEGLAYQQVAQTLGMSVQSVQRDMVKAWQHCYAVLYA</sequence>
<dbReference type="Gene3D" id="1.10.1740.10">
    <property type="match status" value="1"/>
</dbReference>
<keyword evidence="3" id="KW-0731">Sigma factor</keyword>
<dbReference type="InterPro" id="IPR036388">
    <property type="entry name" value="WH-like_DNA-bd_sf"/>
</dbReference>
<dbReference type="Pfam" id="PF08281">
    <property type="entry name" value="Sigma70_r4_2"/>
    <property type="match status" value="1"/>
</dbReference>
<dbReference type="Gene3D" id="1.10.10.10">
    <property type="entry name" value="Winged helix-like DNA-binding domain superfamily/Winged helix DNA-binding domain"/>
    <property type="match status" value="1"/>
</dbReference>
<dbReference type="InterPro" id="IPR013249">
    <property type="entry name" value="RNA_pol_sigma70_r4_t2"/>
</dbReference>
<evidence type="ECO:0000256" key="2">
    <source>
        <dbReference type="ARBA" id="ARBA00023015"/>
    </source>
</evidence>
<dbReference type="PANTHER" id="PTHR43133">
    <property type="entry name" value="RNA POLYMERASE ECF-TYPE SIGMA FACTO"/>
    <property type="match status" value="1"/>
</dbReference>
<dbReference type="NCBIfam" id="TIGR02937">
    <property type="entry name" value="sigma70-ECF"/>
    <property type="match status" value="1"/>
</dbReference>
<organism evidence="7 8">
    <name type="scientific">Alcaligenes parafaecalis</name>
    <dbReference type="NCBI Taxonomy" id="171260"/>
    <lineage>
        <taxon>Bacteria</taxon>
        <taxon>Pseudomonadati</taxon>
        <taxon>Pseudomonadota</taxon>
        <taxon>Betaproteobacteria</taxon>
        <taxon>Burkholderiales</taxon>
        <taxon>Alcaligenaceae</taxon>
        <taxon>Alcaligenes</taxon>
    </lineage>
</organism>
<evidence type="ECO:0000256" key="3">
    <source>
        <dbReference type="ARBA" id="ARBA00023082"/>
    </source>
</evidence>
<evidence type="ECO:0000313" key="7">
    <source>
        <dbReference type="EMBL" id="MCX5464580.1"/>
    </source>
</evidence>
<dbReference type="InterPro" id="IPR013325">
    <property type="entry name" value="RNA_pol_sigma_r2"/>
</dbReference>
<accession>A0ABT3VMG1</accession>
<proteinExistence type="inferred from homology"/>
<dbReference type="InterPro" id="IPR039425">
    <property type="entry name" value="RNA_pol_sigma-70-like"/>
</dbReference>
<feature type="domain" description="RNA polymerase sigma factor 70 region 4 type 2" evidence="6">
    <location>
        <begin position="120"/>
        <end position="168"/>
    </location>
</feature>
<dbReference type="SUPFAM" id="SSF88659">
    <property type="entry name" value="Sigma3 and sigma4 domains of RNA polymerase sigma factors"/>
    <property type="match status" value="1"/>
</dbReference>
<keyword evidence="4" id="KW-0804">Transcription</keyword>
<dbReference type="RefSeq" id="WP_266120920.1">
    <property type="nucleotide sequence ID" value="NZ_JAPKNA010000002.1"/>
</dbReference>
<evidence type="ECO:0000256" key="4">
    <source>
        <dbReference type="ARBA" id="ARBA00023163"/>
    </source>
</evidence>
<evidence type="ECO:0000259" key="5">
    <source>
        <dbReference type="Pfam" id="PF04542"/>
    </source>
</evidence>
<name>A0ABT3VMG1_9BURK</name>
<dbReference type="SUPFAM" id="SSF88946">
    <property type="entry name" value="Sigma2 domain of RNA polymerase sigma factors"/>
    <property type="match status" value="1"/>
</dbReference>
<keyword evidence="2" id="KW-0805">Transcription regulation</keyword>
<evidence type="ECO:0000256" key="1">
    <source>
        <dbReference type="ARBA" id="ARBA00010641"/>
    </source>
</evidence>
<evidence type="ECO:0000313" key="8">
    <source>
        <dbReference type="Proteomes" id="UP001209916"/>
    </source>
</evidence>
<feature type="domain" description="RNA polymerase sigma-70 region 2" evidence="5">
    <location>
        <begin position="19"/>
        <end position="85"/>
    </location>
</feature>
<protein>
    <submittedName>
        <fullName evidence="7">Sigma-70 family RNA polymerase sigma factor</fullName>
    </submittedName>
</protein>
<gene>
    <name evidence="7" type="ORF">OSH09_10300</name>
</gene>
<comment type="caution">
    <text evidence="7">The sequence shown here is derived from an EMBL/GenBank/DDBJ whole genome shotgun (WGS) entry which is preliminary data.</text>
</comment>
<dbReference type="Proteomes" id="UP001209916">
    <property type="component" value="Unassembled WGS sequence"/>
</dbReference>
<dbReference type="InterPro" id="IPR014284">
    <property type="entry name" value="RNA_pol_sigma-70_dom"/>
</dbReference>
<keyword evidence="8" id="KW-1185">Reference proteome</keyword>
<dbReference type="InterPro" id="IPR013324">
    <property type="entry name" value="RNA_pol_sigma_r3/r4-like"/>
</dbReference>
<dbReference type="InterPro" id="IPR007627">
    <property type="entry name" value="RNA_pol_sigma70_r2"/>
</dbReference>
<dbReference type="Pfam" id="PF04542">
    <property type="entry name" value="Sigma70_r2"/>
    <property type="match status" value="1"/>
</dbReference>
<dbReference type="EMBL" id="JAPKNA010000002">
    <property type="protein sequence ID" value="MCX5464580.1"/>
    <property type="molecule type" value="Genomic_DNA"/>
</dbReference>